<dbReference type="GO" id="GO:0005829">
    <property type="term" value="C:cytosol"/>
    <property type="evidence" value="ECO:0007669"/>
    <property type="project" value="TreeGrafter"/>
</dbReference>
<reference evidence="11" key="2">
    <citation type="submission" date="2023-06" db="EMBL/GenBank/DDBJ databases">
        <authorList>
            <consortium name="Lawrence Berkeley National Laboratory"/>
            <person name="Mondo S.J."/>
            <person name="Hensen N."/>
            <person name="Bonometti L."/>
            <person name="Westerberg I."/>
            <person name="Brannstrom I.O."/>
            <person name="Guillou S."/>
            <person name="Cros-Aarteil S."/>
            <person name="Calhoun S."/>
            <person name="Haridas S."/>
            <person name="Kuo A."/>
            <person name="Pangilinan J."/>
            <person name="Riley R."/>
            <person name="Labutti K."/>
            <person name="Andreopoulos B."/>
            <person name="Lipzen A."/>
            <person name="Chen C."/>
            <person name="Yanf M."/>
            <person name="Daum C."/>
            <person name="Ng V."/>
            <person name="Clum A."/>
            <person name="Steindorff A."/>
            <person name="Ohm R."/>
            <person name="Martin F."/>
            <person name="Silar P."/>
            <person name="Natvig D."/>
            <person name="Lalanne C."/>
            <person name="Gautier V."/>
            <person name="Ament-Velasquez S.L."/>
            <person name="Kruys A."/>
            <person name="Hutchinson M.I."/>
            <person name="Powell A.J."/>
            <person name="Barry K."/>
            <person name="Miller A.N."/>
            <person name="Grigoriev I.V."/>
            <person name="Debuchy R."/>
            <person name="Gladieux P."/>
            <person name="Thoren M.H."/>
            <person name="Johannesson H."/>
        </authorList>
    </citation>
    <scope>NUCLEOTIDE SEQUENCE</scope>
    <source>
        <strain evidence="11">CBS 626.80</strain>
    </source>
</reference>
<dbReference type="InterPro" id="IPR038765">
    <property type="entry name" value="Papain-like_cys_pep_sf"/>
</dbReference>
<feature type="compositionally biased region" description="Polar residues" evidence="9">
    <location>
        <begin position="733"/>
        <end position="747"/>
    </location>
</feature>
<evidence type="ECO:0000256" key="6">
    <source>
        <dbReference type="ARBA" id="ARBA00022801"/>
    </source>
</evidence>
<evidence type="ECO:0000256" key="5">
    <source>
        <dbReference type="ARBA" id="ARBA00022786"/>
    </source>
</evidence>
<dbReference type="InterPro" id="IPR050164">
    <property type="entry name" value="Peptidase_C19"/>
</dbReference>
<dbReference type="Gene3D" id="3.90.70.10">
    <property type="entry name" value="Cysteine proteinases"/>
    <property type="match status" value="2"/>
</dbReference>
<evidence type="ECO:0000256" key="4">
    <source>
        <dbReference type="ARBA" id="ARBA00022670"/>
    </source>
</evidence>
<dbReference type="PANTHER" id="PTHR24006">
    <property type="entry name" value="UBIQUITIN CARBOXYL-TERMINAL HYDROLASE"/>
    <property type="match status" value="1"/>
</dbReference>
<evidence type="ECO:0000256" key="9">
    <source>
        <dbReference type="SAM" id="MobiDB-lite"/>
    </source>
</evidence>
<dbReference type="GO" id="GO:0004843">
    <property type="term" value="F:cysteine-type deubiquitinase activity"/>
    <property type="evidence" value="ECO:0007669"/>
    <property type="project" value="UniProtKB-EC"/>
</dbReference>
<feature type="compositionally biased region" description="Polar residues" evidence="9">
    <location>
        <begin position="337"/>
        <end position="347"/>
    </location>
</feature>
<comment type="catalytic activity">
    <reaction evidence="1">
        <text>Thiol-dependent hydrolysis of ester, thioester, amide, peptide and isopeptide bonds formed by the C-terminal Gly of ubiquitin (a 76-residue protein attached to proteins as an intracellular targeting signal).</text>
        <dbReference type="EC" id="3.4.19.12"/>
    </reaction>
</comment>
<dbReference type="EMBL" id="MU859112">
    <property type="protein sequence ID" value="KAK3953059.1"/>
    <property type="molecule type" value="Genomic_DNA"/>
</dbReference>
<feature type="coiled-coil region" evidence="8">
    <location>
        <begin position="56"/>
        <end position="83"/>
    </location>
</feature>
<dbReference type="InterPro" id="IPR028889">
    <property type="entry name" value="USP"/>
</dbReference>
<dbReference type="AlphaFoldDB" id="A0AAN6SGY2"/>
<dbReference type="GO" id="GO:0005634">
    <property type="term" value="C:nucleus"/>
    <property type="evidence" value="ECO:0007669"/>
    <property type="project" value="UniProtKB-SubCell"/>
</dbReference>
<evidence type="ECO:0000256" key="2">
    <source>
        <dbReference type="ARBA" id="ARBA00009085"/>
    </source>
</evidence>
<dbReference type="GO" id="GO:0006508">
    <property type="term" value="P:proteolysis"/>
    <property type="evidence" value="ECO:0007669"/>
    <property type="project" value="UniProtKB-KW"/>
</dbReference>
<keyword evidence="8" id="KW-0175">Coiled coil</keyword>
<sequence>MEKLKGTKTTSLVPKKFRSVRDKNGTHRRNKSTEPGPKSRPLGDMSWLSMFRPESVKQALREKEEVEKEAVKIAEITKQLEERNYTEISEEVVRFSLNSKFANGDVDKAIELIRLQQKAFAGIIQPYNPKISMQGAENRGNVTCYLDALLFAMFAKLSAFECMLKNDPANENQRRLAALLRLWVNMLRSGMLIHTDMTQLIQESLAACGWEEAQELEQQDTSEAFAFITETLQLPLLALQVDLFHQGRKDEDDHKVVHERLLNLAVPPDPDGKGIKLEDCLEEYFNNKVDVFRDSVEEKKADDEKGPLPCETVRLISEDEGGQASDHGDNNPHLQRRWTSQDSTTRTSVSMLDIASARPELPAAPRHRSTSIIQRIVVEDRKAPLDPENETLLQKARRTSSTVVKAVTIPAWQFFRLIPWHATASNGEPSNDVEVARHFNQRPVVGICLKRYTMTETGFPIRQNTLIDIPDSMRLPHFMMPDDDEKQSNGLSQEYKLVLQSVVCHRGDSLHSGHYVSFARVAPKLLTDNRRCEHDPPPDYEEAQWVKFDDLDLDNRVSYVDDIRESLKQEMPYLLFYQIVPMVDVSTASSDGSVGEPPSYNESTTVISGIPGTPSMEPLLERPGGMSRSISGYFDSASTLVHNGGGPNIRFSTELERPARLSLDDDPYGTGSAGHLRAVRSRRGSLAVSDTTATTALTPSDVGAPSMPPATPEGESTATRLGRAAAKLKNKSRPTSQAGETRISLSMSRWGLARPSRDTLNKDAGNGAANSSEGGSDEQQPEAKEVEDASDKDQKEKNKDKEKEKEGHHHLGHHRKSKKGKVRDKEDTKEKGKDKEGKKEKGDKSGKNKETGKDGVPDRECAVM</sequence>
<feature type="region of interest" description="Disordered" evidence="9">
    <location>
        <begin position="590"/>
        <end position="615"/>
    </location>
</feature>
<evidence type="ECO:0000256" key="8">
    <source>
        <dbReference type="SAM" id="Coils"/>
    </source>
</evidence>
<comment type="similarity">
    <text evidence="2">Belongs to the peptidase C19 family.</text>
</comment>
<feature type="domain" description="USP" evidence="10">
    <location>
        <begin position="134"/>
        <end position="580"/>
    </location>
</feature>
<organism evidence="11 12">
    <name type="scientific">Pseudoneurospora amorphoporcata</name>
    <dbReference type="NCBI Taxonomy" id="241081"/>
    <lineage>
        <taxon>Eukaryota</taxon>
        <taxon>Fungi</taxon>
        <taxon>Dikarya</taxon>
        <taxon>Ascomycota</taxon>
        <taxon>Pezizomycotina</taxon>
        <taxon>Sordariomycetes</taxon>
        <taxon>Sordariomycetidae</taxon>
        <taxon>Sordariales</taxon>
        <taxon>Sordariaceae</taxon>
        <taxon>Pseudoneurospora</taxon>
    </lineage>
</organism>
<comment type="caution">
    <text evidence="11">The sequence shown here is derived from an EMBL/GenBank/DDBJ whole genome shotgun (WGS) entry which is preliminary data.</text>
</comment>
<feature type="region of interest" description="Disordered" evidence="9">
    <location>
        <begin position="696"/>
        <end position="864"/>
    </location>
</feature>
<evidence type="ECO:0000256" key="7">
    <source>
        <dbReference type="ARBA" id="ARBA00022807"/>
    </source>
</evidence>
<feature type="region of interest" description="Disordered" evidence="9">
    <location>
        <begin position="318"/>
        <end position="347"/>
    </location>
</feature>
<gene>
    <name evidence="11" type="ORF">QBC32DRAFT_129030</name>
</gene>
<dbReference type="Pfam" id="PF13423">
    <property type="entry name" value="UCH_1"/>
    <property type="match status" value="1"/>
</dbReference>
<protein>
    <recommendedName>
        <fullName evidence="3">ubiquitinyl hydrolase 1</fullName>
        <ecNumber evidence="3">3.4.19.12</ecNumber>
    </recommendedName>
</protein>
<keyword evidence="5" id="KW-0833">Ubl conjugation pathway</keyword>
<dbReference type="PANTHER" id="PTHR24006:SF722">
    <property type="entry name" value="UBIQUITIN CARBOXYL-TERMINAL HYDROLASE 48"/>
    <property type="match status" value="1"/>
</dbReference>
<dbReference type="EC" id="3.4.19.12" evidence="3"/>
<dbReference type="CDD" id="cd02670">
    <property type="entry name" value="Peptidase_C19N"/>
    <property type="match status" value="1"/>
</dbReference>
<evidence type="ECO:0000259" key="10">
    <source>
        <dbReference type="PROSITE" id="PS50235"/>
    </source>
</evidence>
<dbReference type="PROSITE" id="PS50235">
    <property type="entry name" value="USP_3"/>
    <property type="match status" value="1"/>
</dbReference>
<feature type="compositionally biased region" description="Basic residues" evidence="9">
    <location>
        <begin position="810"/>
        <end position="822"/>
    </location>
</feature>
<keyword evidence="4" id="KW-0645">Protease</keyword>
<keyword evidence="7" id="KW-0788">Thiol protease</keyword>
<feature type="compositionally biased region" description="Basic and acidic residues" evidence="9">
    <location>
        <begin position="781"/>
        <end position="809"/>
    </location>
</feature>
<evidence type="ECO:0000256" key="1">
    <source>
        <dbReference type="ARBA" id="ARBA00000707"/>
    </source>
</evidence>
<evidence type="ECO:0000313" key="11">
    <source>
        <dbReference type="EMBL" id="KAK3953059.1"/>
    </source>
</evidence>
<accession>A0AAN6SGY2</accession>
<feature type="compositionally biased region" description="Basic and acidic residues" evidence="9">
    <location>
        <begin position="823"/>
        <end position="864"/>
    </location>
</feature>
<dbReference type="Proteomes" id="UP001303222">
    <property type="component" value="Unassembled WGS sequence"/>
</dbReference>
<name>A0AAN6SGY2_9PEZI</name>
<feature type="compositionally biased region" description="Low complexity" evidence="9">
    <location>
        <begin position="763"/>
        <end position="774"/>
    </location>
</feature>
<proteinExistence type="inferred from homology"/>
<dbReference type="InterPro" id="IPR028881">
    <property type="entry name" value="PAN2_UCH_dom"/>
</dbReference>
<dbReference type="GO" id="GO:0016579">
    <property type="term" value="P:protein deubiquitination"/>
    <property type="evidence" value="ECO:0007669"/>
    <property type="project" value="TreeGrafter"/>
</dbReference>
<dbReference type="SUPFAM" id="SSF54001">
    <property type="entry name" value="Cysteine proteinases"/>
    <property type="match status" value="1"/>
</dbReference>
<reference evidence="11" key="1">
    <citation type="journal article" date="2023" name="Mol. Phylogenet. Evol.">
        <title>Genome-scale phylogeny and comparative genomics of the fungal order Sordariales.</title>
        <authorList>
            <person name="Hensen N."/>
            <person name="Bonometti L."/>
            <person name="Westerberg I."/>
            <person name="Brannstrom I.O."/>
            <person name="Guillou S."/>
            <person name="Cros-Aarteil S."/>
            <person name="Calhoun S."/>
            <person name="Haridas S."/>
            <person name="Kuo A."/>
            <person name="Mondo S."/>
            <person name="Pangilinan J."/>
            <person name="Riley R."/>
            <person name="LaButti K."/>
            <person name="Andreopoulos B."/>
            <person name="Lipzen A."/>
            <person name="Chen C."/>
            <person name="Yan M."/>
            <person name="Daum C."/>
            <person name="Ng V."/>
            <person name="Clum A."/>
            <person name="Steindorff A."/>
            <person name="Ohm R.A."/>
            <person name="Martin F."/>
            <person name="Silar P."/>
            <person name="Natvig D.O."/>
            <person name="Lalanne C."/>
            <person name="Gautier V."/>
            <person name="Ament-Velasquez S.L."/>
            <person name="Kruys A."/>
            <person name="Hutchinson M.I."/>
            <person name="Powell A.J."/>
            <person name="Barry K."/>
            <person name="Miller A.N."/>
            <person name="Grigoriev I.V."/>
            <person name="Debuchy R."/>
            <person name="Gladieux P."/>
            <person name="Hiltunen Thoren M."/>
            <person name="Johannesson H."/>
        </authorList>
    </citation>
    <scope>NUCLEOTIDE SEQUENCE</scope>
    <source>
        <strain evidence="11">CBS 626.80</strain>
    </source>
</reference>
<evidence type="ECO:0000313" key="12">
    <source>
        <dbReference type="Proteomes" id="UP001303222"/>
    </source>
</evidence>
<evidence type="ECO:0000256" key="3">
    <source>
        <dbReference type="ARBA" id="ARBA00012759"/>
    </source>
</evidence>
<keyword evidence="12" id="KW-1185">Reference proteome</keyword>
<feature type="region of interest" description="Disordered" evidence="9">
    <location>
        <begin position="1"/>
        <end position="47"/>
    </location>
</feature>
<keyword evidence="6 11" id="KW-0378">Hydrolase</keyword>